<accession>A0ABT8DR38</accession>
<organism evidence="4 5">
    <name type="scientific">Roseateles violae</name>
    <dbReference type="NCBI Taxonomy" id="3058042"/>
    <lineage>
        <taxon>Bacteria</taxon>
        <taxon>Pseudomonadati</taxon>
        <taxon>Pseudomonadota</taxon>
        <taxon>Betaproteobacteria</taxon>
        <taxon>Burkholderiales</taxon>
        <taxon>Sphaerotilaceae</taxon>
        <taxon>Roseateles</taxon>
    </lineage>
</organism>
<dbReference type="Pfam" id="PF00581">
    <property type="entry name" value="Rhodanese"/>
    <property type="match status" value="1"/>
</dbReference>
<evidence type="ECO:0000256" key="2">
    <source>
        <dbReference type="SAM" id="SignalP"/>
    </source>
</evidence>
<sequence>MRTVRTVFAPLLAAGILLAAASAASAQSVPAAAKACNAGADPAVPGSTVAQIDGVTTVSPREAKCLLDKLGSQLVVIQAVSDEQQQLPNAQLVPDAARMSYDTERQKLVAAQYALLTGGDRQRPLLVYCHSASCGYSAHAARHAVAAGYQNIFWLREGNEGWRKAGYAFGFGPVDAKGFPVRYAEEVSRCDSMYLEADATEMVARRLAEHSGDVESWVRRSAAESAESSVRCLERLKARYALSQPVQADAARRQARADAEVLAALQKSRAAIEADPARFYLPQLNAVDLGRLAAGVPAARNVRTFRQICGPFNLPLPPVGDRDGLEDVKARYNAYVSCFNKNRTISSEGFSEMDYLLSVSRNTRGIERYTCSRWQGARCVPDASYRPIGNLTTAANYDFVLAATHKSDSFRREREEVEAEMGYYKQRLSARFDEHNRYVAERDAEAESASRGYGGSGYGAPSYQPPPTPIRRSSDTSARGMR</sequence>
<feature type="region of interest" description="Disordered" evidence="1">
    <location>
        <begin position="442"/>
        <end position="482"/>
    </location>
</feature>
<keyword evidence="5" id="KW-1185">Reference proteome</keyword>
<dbReference type="PROSITE" id="PS50206">
    <property type="entry name" value="RHODANESE_3"/>
    <property type="match status" value="1"/>
</dbReference>
<dbReference type="SUPFAM" id="SSF52821">
    <property type="entry name" value="Rhodanese/Cell cycle control phosphatase"/>
    <property type="match status" value="1"/>
</dbReference>
<dbReference type="InterPro" id="IPR001763">
    <property type="entry name" value="Rhodanese-like_dom"/>
</dbReference>
<evidence type="ECO:0000256" key="1">
    <source>
        <dbReference type="SAM" id="MobiDB-lite"/>
    </source>
</evidence>
<protein>
    <submittedName>
        <fullName evidence="4">Rhodanese-like domain-containing protein</fullName>
    </submittedName>
</protein>
<gene>
    <name evidence="4" type="ORF">QWJ38_10975</name>
</gene>
<dbReference type="RefSeq" id="WP_290359125.1">
    <property type="nucleotide sequence ID" value="NZ_JAUHHC010000003.1"/>
</dbReference>
<feature type="chain" id="PRO_5045998454" evidence="2">
    <location>
        <begin position="27"/>
        <end position="482"/>
    </location>
</feature>
<dbReference type="EMBL" id="JAUHHC010000003">
    <property type="protein sequence ID" value="MDN3920801.1"/>
    <property type="molecule type" value="Genomic_DNA"/>
</dbReference>
<dbReference type="InterPro" id="IPR036873">
    <property type="entry name" value="Rhodanese-like_dom_sf"/>
</dbReference>
<dbReference type="Proteomes" id="UP001228044">
    <property type="component" value="Unassembled WGS sequence"/>
</dbReference>
<reference evidence="4 5" key="1">
    <citation type="submission" date="2023-06" db="EMBL/GenBank/DDBJ databases">
        <title>Pelomonas sp. PFR6 16S ribosomal RNA gene Genome sequencing and assembly.</title>
        <authorList>
            <person name="Woo H."/>
        </authorList>
    </citation>
    <scope>NUCLEOTIDE SEQUENCE [LARGE SCALE GENOMIC DNA]</scope>
    <source>
        <strain evidence="4 5">PFR6</strain>
    </source>
</reference>
<proteinExistence type="predicted"/>
<evidence type="ECO:0000259" key="3">
    <source>
        <dbReference type="PROSITE" id="PS50206"/>
    </source>
</evidence>
<name>A0ABT8DR38_9BURK</name>
<comment type="caution">
    <text evidence="4">The sequence shown here is derived from an EMBL/GenBank/DDBJ whole genome shotgun (WGS) entry which is preliminary data.</text>
</comment>
<feature type="domain" description="Rhodanese" evidence="3">
    <location>
        <begin position="118"/>
        <end position="171"/>
    </location>
</feature>
<dbReference type="Gene3D" id="3.40.250.10">
    <property type="entry name" value="Rhodanese-like domain"/>
    <property type="match status" value="1"/>
</dbReference>
<feature type="signal peptide" evidence="2">
    <location>
        <begin position="1"/>
        <end position="26"/>
    </location>
</feature>
<evidence type="ECO:0000313" key="5">
    <source>
        <dbReference type="Proteomes" id="UP001228044"/>
    </source>
</evidence>
<evidence type="ECO:0000313" key="4">
    <source>
        <dbReference type="EMBL" id="MDN3920801.1"/>
    </source>
</evidence>
<keyword evidence="2" id="KW-0732">Signal</keyword>